<reference evidence="3 4" key="1">
    <citation type="submission" date="2015-10" db="EMBL/GenBank/DDBJ databases">
        <title>Draft genome sequence of Streptomyces caeruleatus NRRL B-24802, type strain for the species Streptomyces caeruleatus.</title>
        <authorList>
            <person name="Ruckert C."/>
            <person name="Winkler A."/>
            <person name="Kalinowski J."/>
            <person name="Kampfer P."/>
            <person name="Glaeser S."/>
        </authorList>
    </citation>
    <scope>NUCLEOTIDE SEQUENCE [LARGE SCALE GENOMIC DNA]</scope>
    <source>
        <strain evidence="3 4">NRRL B-24802</strain>
    </source>
</reference>
<evidence type="ECO:0000256" key="1">
    <source>
        <dbReference type="SAM" id="MobiDB-lite"/>
    </source>
</evidence>
<dbReference type="Proteomes" id="UP000053429">
    <property type="component" value="Unassembled WGS sequence"/>
</dbReference>
<accession>A0A124I7F3</accession>
<keyword evidence="2" id="KW-0812">Transmembrane</keyword>
<name>A0A124I7F3_9ACTN</name>
<gene>
    <name evidence="3" type="ORF">AQJ67_32985</name>
</gene>
<evidence type="ECO:0000313" key="3">
    <source>
        <dbReference type="EMBL" id="KUN96074.1"/>
    </source>
</evidence>
<feature type="transmembrane region" description="Helical" evidence="2">
    <location>
        <begin position="84"/>
        <end position="105"/>
    </location>
</feature>
<feature type="compositionally biased region" description="Low complexity" evidence="1">
    <location>
        <begin position="1"/>
        <end position="13"/>
    </location>
</feature>
<dbReference type="AlphaFoldDB" id="A0A124I7F3"/>
<evidence type="ECO:0000256" key="2">
    <source>
        <dbReference type="SAM" id="Phobius"/>
    </source>
</evidence>
<proteinExistence type="predicted"/>
<dbReference type="STRING" id="661399.AQJ67_32985"/>
<evidence type="ECO:0000313" key="4">
    <source>
        <dbReference type="Proteomes" id="UP000053429"/>
    </source>
</evidence>
<dbReference type="RefSeq" id="WP_062723032.1">
    <property type="nucleotide sequence ID" value="NZ_KQ948936.1"/>
</dbReference>
<dbReference type="EMBL" id="LMWY01000044">
    <property type="protein sequence ID" value="KUN96074.1"/>
    <property type="molecule type" value="Genomic_DNA"/>
</dbReference>
<sequence>MTTHGGNAANRSGGLSGSGGHPLSSGASTDELRAGFQDQGRSELVEEGRREARQARGMYAGFAGLVAVTCLVLIVVRLGQGDALGVWVATYAVGVALGGWGFVLARIGHTRWAMMVTCIGVALAGVGDSPVFR</sequence>
<feature type="transmembrane region" description="Helical" evidence="2">
    <location>
        <begin position="59"/>
        <end position="78"/>
    </location>
</feature>
<protein>
    <submittedName>
        <fullName evidence="3">Uncharacterized protein</fullName>
    </submittedName>
</protein>
<comment type="caution">
    <text evidence="3">The sequence shown here is derived from an EMBL/GenBank/DDBJ whole genome shotgun (WGS) entry which is preliminary data.</text>
</comment>
<keyword evidence="2" id="KW-1133">Transmembrane helix</keyword>
<organism evidence="3 4">
    <name type="scientific">Streptomyces caeruleatus</name>
    <dbReference type="NCBI Taxonomy" id="661399"/>
    <lineage>
        <taxon>Bacteria</taxon>
        <taxon>Bacillati</taxon>
        <taxon>Actinomycetota</taxon>
        <taxon>Actinomycetes</taxon>
        <taxon>Kitasatosporales</taxon>
        <taxon>Streptomycetaceae</taxon>
        <taxon>Streptomyces</taxon>
    </lineage>
</organism>
<feature type="region of interest" description="Disordered" evidence="1">
    <location>
        <begin position="1"/>
        <end position="32"/>
    </location>
</feature>
<keyword evidence="4" id="KW-1185">Reference proteome</keyword>
<keyword evidence="2" id="KW-0472">Membrane</keyword>